<dbReference type="PROSITE" id="PS50222">
    <property type="entry name" value="EF_HAND_2"/>
    <property type="match status" value="1"/>
</dbReference>
<dbReference type="RefSeq" id="WP_397089651.1">
    <property type="nucleotide sequence ID" value="NZ_JBITGY010000013.1"/>
</dbReference>
<evidence type="ECO:0000313" key="2">
    <source>
        <dbReference type="EMBL" id="MFI6503887.1"/>
    </source>
</evidence>
<dbReference type="InterPro" id="IPR002048">
    <property type="entry name" value="EF_hand_dom"/>
</dbReference>
<reference evidence="2 3" key="1">
    <citation type="submission" date="2024-10" db="EMBL/GenBank/DDBJ databases">
        <title>The Natural Products Discovery Center: Release of the First 8490 Sequenced Strains for Exploring Actinobacteria Biosynthetic Diversity.</title>
        <authorList>
            <person name="Kalkreuter E."/>
            <person name="Kautsar S.A."/>
            <person name="Yang D."/>
            <person name="Bader C.D."/>
            <person name="Teijaro C.N."/>
            <person name="Fluegel L."/>
            <person name="Davis C.M."/>
            <person name="Simpson J.R."/>
            <person name="Lauterbach L."/>
            <person name="Steele A.D."/>
            <person name="Gui C."/>
            <person name="Meng S."/>
            <person name="Li G."/>
            <person name="Viehrig K."/>
            <person name="Ye F."/>
            <person name="Su P."/>
            <person name="Kiefer A.F."/>
            <person name="Nichols A."/>
            <person name="Cepeda A.J."/>
            <person name="Yan W."/>
            <person name="Fan B."/>
            <person name="Jiang Y."/>
            <person name="Adhikari A."/>
            <person name="Zheng C.-J."/>
            <person name="Schuster L."/>
            <person name="Cowan T.M."/>
            <person name="Smanski M.J."/>
            <person name="Chevrette M.G."/>
            <person name="De Carvalho L.P.S."/>
            <person name="Shen B."/>
        </authorList>
    </citation>
    <scope>NUCLEOTIDE SEQUENCE [LARGE SCALE GENOMIC DNA]</scope>
    <source>
        <strain evidence="2 3">NPDC050545</strain>
    </source>
</reference>
<evidence type="ECO:0000313" key="3">
    <source>
        <dbReference type="Proteomes" id="UP001612741"/>
    </source>
</evidence>
<dbReference type="Gene3D" id="1.10.238.10">
    <property type="entry name" value="EF-hand"/>
    <property type="match status" value="1"/>
</dbReference>
<evidence type="ECO:0000259" key="1">
    <source>
        <dbReference type="PROSITE" id="PS50222"/>
    </source>
</evidence>
<gene>
    <name evidence="2" type="ORF">ACIBG2_41335</name>
</gene>
<accession>A0ABW7Z6S8</accession>
<dbReference type="InterPro" id="IPR011992">
    <property type="entry name" value="EF-hand-dom_pair"/>
</dbReference>
<dbReference type="EMBL" id="JBITGY010000013">
    <property type="protein sequence ID" value="MFI6503887.1"/>
    <property type="molecule type" value="Genomic_DNA"/>
</dbReference>
<sequence>MLRRTILDAAEACFRAGDPTASGLLSLPAYQKIMAVIGVDAGQAAAAFARIDGDGDAFITNDELIAAVTDFYTSTEPDAPGNAFYGR</sequence>
<protein>
    <recommendedName>
        <fullName evidence="1">EF-hand domain-containing protein</fullName>
    </recommendedName>
</protein>
<organism evidence="2 3">
    <name type="scientific">Nonomuraea typhae</name>
    <dbReference type="NCBI Taxonomy" id="2603600"/>
    <lineage>
        <taxon>Bacteria</taxon>
        <taxon>Bacillati</taxon>
        <taxon>Actinomycetota</taxon>
        <taxon>Actinomycetes</taxon>
        <taxon>Streptosporangiales</taxon>
        <taxon>Streptosporangiaceae</taxon>
        <taxon>Nonomuraea</taxon>
    </lineage>
</organism>
<comment type="caution">
    <text evidence="2">The sequence shown here is derived from an EMBL/GenBank/DDBJ whole genome shotgun (WGS) entry which is preliminary data.</text>
</comment>
<name>A0ABW7Z6S8_9ACTN</name>
<proteinExistence type="predicted"/>
<feature type="domain" description="EF-hand" evidence="1">
    <location>
        <begin position="39"/>
        <end position="74"/>
    </location>
</feature>
<dbReference type="SUPFAM" id="SSF47473">
    <property type="entry name" value="EF-hand"/>
    <property type="match status" value="1"/>
</dbReference>
<keyword evidence="3" id="KW-1185">Reference proteome</keyword>
<dbReference type="Proteomes" id="UP001612741">
    <property type="component" value="Unassembled WGS sequence"/>
</dbReference>